<dbReference type="VEuPathDB" id="VectorBase:ADAC006653"/>
<evidence type="ECO:0000256" key="7">
    <source>
        <dbReference type="PROSITE-ProRule" id="PRU00042"/>
    </source>
</evidence>
<dbReference type="GO" id="GO:0005634">
    <property type="term" value="C:nucleus"/>
    <property type="evidence" value="ECO:0007669"/>
    <property type="project" value="UniProtKB-SubCell"/>
</dbReference>
<feature type="region of interest" description="Disordered" evidence="8">
    <location>
        <begin position="321"/>
        <end position="399"/>
    </location>
</feature>
<feature type="region of interest" description="Disordered" evidence="8">
    <location>
        <begin position="506"/>
        <end position="572"/>
    </location>
</feature>
<dbReference type="InterPro" id="IPR036236">
    <property type="entry name" value="Znf_C2H2_sf"/>
</dbReference>
<keyword evidence="5" id="KW-0862">Zinc</keyword>
<protein>
    <recommendedName>
        <fullName evidence="9">C2H2-type domain-containing protein</fullName>
    </recommendedName>
</protein>
<dbReference type="VEuPathDB" id="VectorBase:ADAR2_005592"/>
<comment type="subcellular location">
    <subcellularLocation>
        <location evidence="1">Nucleus</location>
    </subcellularLocation>
</comment>
<dbReference type="AlphaFoldDB" id="A0A2M4CYB1"/>
<evidence type="ECO:0000313" key="10">
    <source>
        <dbReference type="EMBL" id="MBW70322.1"/>
    </source>
</evidence>
<dbReference type="FunFam" id="3.30.160.60:FF:000894">
    <property type="entry name" value="Uncharacterized protein, isoform C"/>
    <property type="match status" value="1"/>
</dbReference>
<name>A0A2M4CYB1_ANODA</name>
<dbReference type="Gene3D" id="3.30.160.60">
    <property type="entry name" value="Classic Zinc Finger"/>
    <property type="match status" value="2"/>
</dbReference>
<feature type="compositionally biased region" description="Low complexity" evidence="8">
    <location>
        <begin position="562"/>
        <end position="572"/>
    </location>
</feature>
<feature type="domain" description="C2H2-type" evidence="9">
    <location>
        <begin position="605"/>
        <end position="632"/>
    </location>
</feature>
<feature type="compositionally biased region" description="Low complexity" evidence="8">
    <location>
        <begin position="278"/>
        <end position="289"/>
    </location>
</feature>
<reference evidence="10" key="1">
    <citation type="submission" date="2018-01" db="EMBL/GenBank/DDBJ databases">
        <title>An insight into the sialome of Amazonian anophelines.</title>
        <authorList>
            <person name="Ribeiro J.M."/>
            <person name="Scarpassa V."/>
            <person name="Calvo E."/>
        </authorList>
    </citation>
    <scope>NUCLEOTIDE SEQUENCE</scope>
</reference>
<feature type="compositionally biased region" description="Low complexity" evidence="8">
    <location>
        <begin position="384"/>
        <end position="396"/>
    </location>
</feature>
<feature type="region of interest" description="Disordered" evidence="8">
    <location>
        <begin position="222"/>
        <end position="242"/>
    </location>
</feature>
<dbReference type="EMBL" id="GGFL01006144">
    <property type="protein sequence ID" value="MBW70322.1"/>
    <property type="molecule type" value="Transcribed_RNA"/>
</dbReference>
<accession>A0A2M4CYB1</accession>
<feature type="region of interest" description="Disordered" evidence="8">
    <location>
        <begin position="181"/>
        <end position="203"/>
    </location>
</feature>
<feature type="compositionally biased region" description="Low complexity" evidence="8">
    <location>
        <begin position="182"/>
        <end position="199"/>
    </location>
</feature>
<keyword evidence="4 7" id="KW-0863">Zinc-finger</keyword>
<feature type="compositionally biased region" description="Low complexity" evidence="8">
    <location>
        <begin position="86"/>
        <end position="100"/>
    </location>
</feature>
<sequence length="693" mass="76406">MDVAPSMVQRSGDKLIVRRVVSGERVHLGEPDEPISTLHQQQQVLLEPGWRQTFEDTFGAVGGPSASPPPTQHPDAINEMDREDQQQQQQPVTATATATARDVSQQDEQHLPQCKIKRNYSCGRCTYFTQNPRKYLTHLRDTHGEKIVINECKRCLYASRHYQKLVRHMKMVHGSVDGIKKSGSSFPSTSSSSTSSSFGHGAGRRNRIQRATGYLGANEVLHHHHPHHHGGSSSGSPSGNARFLMRANDADRELATAYVQQLVAASGLPKLLEEKKQPAATTTTTATKKGAPRGGGGSNDAEELHQLNQIMPYSSETIREAARRRTTTTDDNDVGDDGNDDEDDDGDGDEDDGRLDNAVSTEEEEADTKPKKRPRPIPNLIPLSASSSPATSAAKATENLGSRRFVKPLPLSALTTATEEEPVAVASGGTQIVPTRCVYCELSFKTVESLANHIKLAHKEDLIAALLQSSFEETEPTVRTSPADGNSTPTVNMWQRLLDCSAEVRRAELERSSSSSSTTSTNRTTDQSGRSRAAAAVTVEEGLDDDDGGREGDEHQQHHQQQHQQQQPHTQQTYCGVETAPGYGEVISRVPVDPGTSNTLMKKVFKCPHCSFWASTASRFHVHIVGHLNKKPFECSLCAYRSNWRWDITKHIRLKTIRDPSHKNAGVLMNDETGRRNYTKYNKYMALMQITDK</sequence>
<organism evidence="10">
    <name type="scientific">Anopheles darlingi</name>
    <name type="common">Mosquito</name>
    <dbReference type="NCBI Taxonomy" id="43151"/>
    <lineage>
        <taxon>Eukaryota</taxon>
        <taxon>Metazoa</taxon>
        <taxon>Ecdysozoa</taxon>
        <taxon>Arthropoda</taxon>
        <taxon>Hexapoda</taxon>
        <taxon>Insecta</taxon>
        <taxon>Pterygota</taxon>
        <taxon>Neoptera</taxon>
        <taxon>Endopterygota</taxon>
        <taxon>Diptera</taxon>
        <taxon>Nematocera</taxon>
        <taxon>Culicoidea</taxon>
        <taxon>Culicidae</taxon>
        <taxon>Anophelinae</taxon>
        <taxon>Anopheles</taxon>
    </lineage>
</organism>
<dbReference type="InterPro" id="IPR013087">
    <property type="entry name" value="Znf_C2H2_type"/>
</dbReference>
<feature type="region of interest" description="Disordered" evidence="8">
    <location>
        <begin position="57"/>
        <end position="109"/>
    </location>
</feature>
<dbReference type="InterPro" id="IPR050888">
    <property type="entry name" value="ZnF_C2H2-type_TF"/>
</dbReference>
<evidence type="ECO:0000256" key="8">
    <source>
        <dbReference type="SAM" id="MobiDB-lite"/>
    </source>
</evidence>
<dbReference type="PROSITE" id="PS50157">
    <property type="entry name" value="ZINC_FINGER_C2H2_2"/>
    <property type="match status" value="1"/>
</dbReference>
<feature type="region of interest" description="Disordered" evidence="8">
    <location>
        <begin position="274"/>
        <end position="301"/>
    </location>
</feature>
<keyword evidence="2" id="KW-0479">Metal-binding</keyword>
<evidence type="ECO:0000256" key="1">
    <source>
        <dbReference type="ARBA" id="ARBA00004123"/>
    </source>
</evidence>
<feature type="compositionally biased region" description="Acidic residues" evidence="8">
    <location>
        <begin position="330"/>
        <end position="353"/>
    </location>
</feature>
<dbReference type="GO" id="GO:0008270">
    <property type="term" value="F:zinc ion binding"/>
    <property type="evidence" value="ECO:0007669"/>
    <property type="project" value="UniProtKB-KW"/>
</dbReference>
<dbReference type="SUPFAM" id="SSF57667">
    <property type="entry name" value="beta-beta-alpha zinc fingers"/>
    <property type="match status" value="1"/>
</dbReference>
<keyword evidence="6" id="KW-0539">Nucleus</keyword>
<evidence type="ECO:0000256" key="3">
    <source>
        <dbReference type="ARBA" id="ARBA00022737"/>
    </source>
</evidence>
<evidence type="ECO:0000256" key="4">
    <source>
        <dbReference type="ARBA" id="ARBA00022771"/>
    </source>
</evidence>
<evidence type="ECO:0000256" key="2">
    <source>
        <dbReference type="ARBA" id="ARBA00022723"/>
    </source>
</evidence>
<proteinExistence type="predicted"/>
<dbReference type="SMART" id="SM00355">
    <property type="entry name" value="ZnF_C2H2"/>
    <property type="match status" value="5"/>
</dbReference>
<evidence type="ECO:0000259" key="9">
    <source>
        <dbReference type="PROSITE" id="PS50157"/>
    </source>
</evidence>
<keyword evidence="3" id="KW-0677">Repeat</keyword>
<dbReference type="FunFam" id="3.30.160.60:FF:001268">
    <property type="entry name" value="Uncharacterized protein, isoform C"/>
    <property type="match status" value="1"/>
</dbReference>
<feature type="compositionally biased region" description="Low complexity" evidence="8">
    <location>
        <begin position="512"/>
        <end position="525"/>
    </location>
</feature>
<dbReference type="PANTHER" id="PTHR24406">
    <property type="entry name" value="TRANSCRIPTIONAL REPRESSOR CTCFL-RELATED"/>
    <property type="match status" value="1"/>
</dbReference>
<dbReference type="PROSITE" id="PS00028">
    <property type="entry name" value="ZINC_FINGER_C2H2_1"/>
    <property type="match status" value="1"/>
</dbReference>
<evidence type="ECO:0000256" key="5">
    <source>
        <dbReference type="ARBA" id="ARBA00022833"/>
    </source>
</evidence>
<evidence type="ECO:0000256" key="6">
    <source>
        <dbReference type="ARBA" id="ARBA00023242"/>
    </source>
</evidence>